<sequence length="117" mass="13782">MTKPRLQAIEDDGRVVDDPTEVELHDLIADMSLSHRFVIFARLDLEPSDEHYMQVYLDDDISYQVEYREGSADKHYQAHIPGPIEMTGPETVSRLMFDWAYDRPGWREALPWERLVF</sequence>
<organism evidence="1 2">
    <name type="scientific">Streptomyces palmae</name>
    <dbReference type="NCBI Taxonomy" id="1701085"/>
    <lineage>
        <taxon>Bacteria</taxon>
        <taxon>Bacillati</taxon>
        <taxon>Actinomycetota</taxon>
        <taxon>Actinomycetes</taxon>
        <taxon>Kitasatosporales</taxon>
        <taxon>Streptomycetaceae</taxon>
        <taxon>Streptomyces</taxon>
    </lineage>
</organism>
<proteinExistence type="predicted"/>
<evidence type="ECO:0000313" key="1">
    <source>
        <dbReference type="EMBL" id="TGA86109.1"/>
    </source>
</evidence>
<dbReference type="AlphaFoldDB" id="A0A4Z0FVK3"/>
<dbReference type="RefSeq" id="WP_135342354.1">
    <property type="nucleotide sequence ID" value="NZ_JBHLTX010000045.1"/>
</dbReference>
<comment type="caution">
    <text evidence="1">The sequence shown here is derived from an EMBL/GenBank/DDBJ whole genome shotgun (WGS) entry which is preliminary data.</text>
</comment>
<name>A0A4Z0FVK3_9ACTN</name>
<keyword evidence="2" id="KW-1185">Reference proteome</keyword>
<dbReference type="EMBL" id="SRID01000540">
    <property type="protein sequence ID" value="TGA86109.1"/>
    <property type="molecule type" value="Genomic_DNA"/>
</dbReference>
<gene>
    <name evidence="1" type="ORF">E4099_30590</name>
</gene>
<accession>A0A4Z0FVK3</accession>
<dbReference type="Proteomes" id="UP000297948">
    <property type="component" value="Unassembled WGS sequence"/>
</dbReference>
<dbReference type="OrthoDB" id="3829914at2"/>
<protein>
    <submittedName>
        <fullName evidence="1">Uncharacterized protein</fullName>
    </submittedName>
</protein>
<reference evidence="1 2" key="1">
    <citation type="submission" date="2019-03" db="EMBL/GenBank/DDBJ databases">
        <authorList>
            <person name="Gonzalez-Pimentel J.L."/>
        </authorList>
    </citation>
    <scope>NUCLEOTIDE SEQUENCE [LARGE SCALE GENOMIC DNA]</scope>
    <source>
        <strain evidence="1 2">JCM 31289</strain>
    </source>
</reference>
<evidence type="ECO:0000313" key="2">
    <source>
        <dbReference type="Proteomes" id="UP000297948"/>
    </source>
</evidence>